<evidence type="ECO:0000313" key="5">
    <source>
        <dbReference type="Proteomes" id="UP000064967"/>
    </source>
</evidence>
<dbReference type="PROSITE" id="PS01081">
    <property type="entry name" value="HTH_TETR_1"/>
    <property type="match status" value="1"/>
</dbReference>
<name>A0A0K1PLQ9_9BACT</name>
<dbReference type="Pfam" id="PF00440">
    <property type="entry name" value="TetR_N"/>
    <property type="match status" value="1"/>
</dbReference>
<dbReference type="GO" id="GO:0000976">
    <property type="term" value="F:transcription cis-regulatory region binding"/>
    <property type="evidence" value="ECO:0007669"/>
    <property type="project" value="TreeGrafter"/>
</dbReference>
<dbReference type="PRINTS" id="PR00455">
    <property type="entry name" value="HTHTETR"/>
</dbReference>
<dbReference type="Proteomes" id="UP000064967">
    <property type="component" value="Chromosome"/>
</dbReference>
<dbReference type="InterPro" id="IPR001647">
    <property type="entry name" value="HTH_TetR"/>
</dbReference>
<evidence type="ECO:0000313" key="4">
    <source>
        <dbReference type="EMBL" id="AKU94049.1"/>
    </source>
</evidence>
<dbReference type="STRING" id="1391654.AKJ09_00713"/>
<dbReference type="InterPro" id="IPR050109">
    <property type="entry name" value="HTH-type_TetR-like_transc_reg"/>
</dbReference>
<dbReference type="SUPFAM" id="SSF46689">
    <property type="entry name" value="Homeodomain-like"/>
    <property type="match status" value="1"/>
</dbReference>
<dbReference type="OrthoDB" id="9793734at2"/>
<keyword evidence="5" id="KW-1185">Reference proteome</keyword>
<proteinExistence type="predicted"/>
<dbReference type="InterPro" id="IPR023772">
    <property type="entry name" value="DNA-bd_HTH_TetR-type_CS"/>
</dbReference>
<accession>A0A0K1PLQ9</accession>
<dbReference type="InterPro" id="IPR041669">
    <property type="entry name" value="TetR_C_15"/>
</dbReference>
<dbReference type="PATRIC" id="fig|1391654.3.peg.720"/>
<dbReference type="PANTHER" id="PTHR30055">
    <property type="entry name" value="HTH-TYPE TRANSCRIPTIONAL REGULATOR RUTR"/>
    <property type="match status" value="1"/>
</dbReference>
<organism evidence="4 5">
    <name type="scientific">Labilithrix luteola</name>
    <dbReference type="NCBI Taxonomy" id="1391654"/>
    <lineage>
        <taxon>Bacteria</taxon>
        <taxon>Pseudomonadati</taxon>
        <taxon>Myxococcota</taxon>
        <taxon>Polyangia</taxon>
        <taxon>Polyangiales</taxon>
        <taxon>Labilitrichaceae</taxon>
        <taxon>Labilithrix</taxon>
    </lineage>
</organism>
<feature type="DNA-binding region" description="H-T-H motif" evidence="2">
    <location>
        <begin position="42"/>
        <end position="61"/>
    </location>
</feature>
<dbReference type="InterPro" id="IPR009057">
    <property type="entry name" value="Homeodomain-like_sf"/>
</dbReference>
<dbReference type="GO" id="GO:0003700">
    <property type="term" value="F:DNA-binding transcription factor activity"/>
    <property type="evidence" value="ECO:0007669"/>
    <property type="project" value="TreeGrafter"/>
</dbReference>
<reference evidence="4 5" key="1">
    <citation type="submission" date="2015-08" db="EMBL/GenBank/DDBJ databases">
        <authorList>
            <person name="Babu N.S."/>
            <person name="Beckwith C.J."/>
            <person name="Beseler K.G."/>
            <person name="Brison A."/>
            <person name="Carone J.V."/>
            <person name="Caskin T.P."/>
            <person name="Diamond M."/>
            <person name="Durham M.E."/>
            <person name="Foxe J.M."/>
            <person name="Go M."/>
            <person name="Henderson B.A."/>
            <person name="Jones I.B."/>
            <person name="McGettigan J.A."/>
            <person name="Micheletti S.J."/>
            <person name="Nasrallah M.E."/>
            <person name="Ortiz D."/>
            <person name="Piller C.R."/>
            <person name="Privatt S.R."/>
            <person name="Schneider S.L."/>
            <person name="Sharp S."/>
            <person name="Smith T.C."/>
            <person name="Stanton J.D."/>
            <person name="Ullery H.E."/>
            <person name="Wilson R.J."/>
            <person name="Serrano M.G."/>
            <person name="Buck G."/>
            <person name="Lee V."/>
            <person name="Wang Y."/>
            <person name="Carvalho R."/>
            <person name="Voegtly L."/>
            <person name="Shi R."/>
            <person name="Duckworth R."/>
            <person name="Johnson A."/>
            <person name="Loviza R."/>
            <person name="Walstead R."/>
            <person name="Shah Z."/>
            <person name="Kiflezghi M."/>
            <person name="Wade K."/>
            <person name="Ball S.L."/>
            <person name="Bradley K.W."/>
            <person name="Asai D.J."/>
            <person name="Bowman C.A."/>
            <person name="Russell D.A."/>
            <person name="Pope W.H."/>
            <person name="Jacobs-Sera D."/>
            <person name="Hendrix R.W."/>
            <person name="Hatfull G.F."/>
        </authorList>
    </citation>
    <scope>NUCLEOTIDE SEQUENCE [LARGE SCALE GENOMIC DNA]</scope>
    <source>
        <strain evidence="4 5">DSM 27648</strain>
    </source>
</reference>
<dbReference type="KEGG" id="llu:AKJ09_00713"/>
<protein>
    <submittedName>
        <fullName evidence="4">Transcriptional regulator, TetR family</fullName>
    </submittedName>
</protein>
<feature type="domain" description="HTH tetR-type" evidence="3">
    <location>
        <begin position="19"/>
        <end position="79"/>
    </location>
</feature>
<dbReference type="AlphaFoldDB" id="A0A0K1PLQ9"/>
<evidence type="ECO:0000256" key="2">
    <source>
        <dbReference type="PROSITE-ProRule" id="PRU00335"/>
    </source>
</evidence>
<sequence length="214" mass="23897">MPRKPLTAPRKKASQDRSKVTVDTLLDATARVLVKDGYDYASTNRIAEAAGVSIGSLYQYFPSKEALVAGVIDRHIGVMTDRVRTHLLRVASMPIAEAARELVKMMIDVHRMDPKLHRVLVEQTPRVGNLDRVNDMGEEATTLVRAYLEVHKDEIDVEDLDLAAWICVSCVEALTHIAVLRRPNLLDDDRFIDEVANVVVRYLKAGSSCYAATR</sequence>
<keyword evidence="1 2" id="KW-0238">DNA-binding</keyword>
<dbReference type="RefSeq" id="WP_146645711.1">
    <property type="nucleotide sequence ID" value="NZ_CP012333.1"/>
</dbReference>
<gene>
    <name evidence="4" type="ORF">AKJ09_00713</name>
</gene>
<evidence type="ECO:0000259" key="3">
    <source>
        <dbReference type="PROSITE" id="PS50977"/>
    </source>
</evidence>
<dbReference type="Gene3D" id="1.10.357.10">
    <property type="entry name" value="Tetracycline Repressor, domain 2"/>
    <property type="match status" value="1"/>
</dbReference>
<dbReference type="PROSITE" id="PS50977">
    <property type="entry name" value="HTH_TETR_2"/>
    <property type="match status" value="1"/>
</dbReference>
<dbReference type="PANTHER" id="PTHR30055:SF223">
    <property type="entry name" value="HTH-TYPE TRANSCRIPTIONAL REGULATOR UIDR"/>
    <property type="match status" value="1"/>
</dbReference>
<dbReference type="Pfam" id="PF17918">
    <property type="entry name" value="TetR_C_15"/>
    <property type="match status" value="1"/>
</dbReference>
<evidence type="ECO:0000256" key="1">
    <source>
        <dbReference type="ARBA" id="ARBA00023125"/>
    </source>
</evidence>
<dbReference type="EMBL" id="CP012333">
    <property type="protein sequence ID" value="AKU94049.1"/>
    <property type="molecule type" value="Genomic_DNA"/>
</dbReference>